<organism evidence="2 3">
    <name type="scientific">Stichopus japonicus</name>
    <name type="common">Sea cucumber</name>
    <dbReference type="NCBI Taxonomy" id="307972"/>
    <lineage>
        <taxon>Eukaryota</taxon>
        <taxon>Metazoa</taxon>
        <taxon>Echinodermata</taxon>
        <taxon>Eleutherozoa</taxon>
        <taxon>Echinozoa</taxon>
        <taxon>Holothuroidea</taxon>
        <taxon>Aspidochirotacea</taxon>
        <taxon>Aspidochirotida</taxon>
        <taxon>Stichopodidae</taxon>
        <taxon>Apostichopus</taxon>
    </lineage>
</organism>
<accession>A0A2G8KM60</accession>
<sequence length="160" mass="18497">MNFQDLAGKIVEWRFLGRRLGLTEGILDDIERDNRGKQRNQISDTLQWKRQSTQPPTIGCLAKALTEVDRADLAVFVMQESKKPIPQVIPRKITLAMKRNHASITKKAKMTGRHNIVLGDNSVEDFVLYRDRCREYGMFLQRKVTPFSTTRNPTRRLPVC</sequence>
<reference evidence="2 3" key="1">
    <citation type="journal article" date="2017" name="PLoS Biol.">
        <title>The sea cucumber genome provides insights into morphological evolution and visceral regeneration.</title>
        <authorList>
            <person name="Zhang X."/>
            <person name="Sun L."/>
            <person name="Yuan J."/>
            <person name="Sun Y."/>
            <person name="Gao Y."/>
            <person name="Zhang L."/>
            <person name="Li S."/>
            <person name="Dai H."/>
            <person name="Hamel J.F."/>
            <person name="Liu C."/>
            <person name="Yu Y."/>
            <person name="Liu S."/>
            <person name="Lin W."/>
            <person name="Guo K."/>
            <person name="Jin S."/>
            <person name="Xu P."/>
            <person name="Storey K.B."/>
            <person name="Huan P."/>
            <person name="Zhang T."/>
            <person name="Zhou Y."/>
            <person name="Zhang J."/>
            <person name="Lin C."/>
            <person name="Li X."/>
            <person name="Xing L."/>
            <person name="Huo D."/>
            <person name="Sun M."/>
            <person name="Wang L."/>
            <person name="Mercier A."/>
            <person name="Li F."/>
            <person name="Yang H."/>
            <person name="Xiang J."/>
        </authorList>
    </citation>
    <scope>NUCLEOTIDE SEQUENCE [LARGE SCALE GENOMIC DNA]</scope>
    <source>
        <strain evidence="2">Shaxun</strain>
        <tissue evidence="2">Muscle</tissue>
    </source>
</reference>
<comment type="caution">
    <text evidence="2">The sequence shown here is derived from an EMBL/GenBank/DDBJ whole genome shotgun (WGS) entry which is preliminary data.</text>
</comment>
<dbReference type="Pfam" id="PF00531">
    <property type="entry name" value="Death"/>
    <property type="match status" value="1"/>
</dbReference>
<dbReference type="EMBL" id="MRZV01000481">
    <property type="protein sequence ID" value="PIK49091.1"/>
    <property type="molecule type" value="Genomic_DNA"/>
</dbReference>
<dbReference type="InterPro" id="IPR000488">
    <property type="entry name" value="Death_dom"/>
</dbReference>
<dbReference type="Gene3D" id="1.10.533.10">
    <property type="entry name" value="Death Domain, Fas"/>
    <property type="match status" value="1"/>
</dbReference>
<feature type="domain" description="Death" evidence="1">
    <location>
        <begin position="12"/>
        <end position="81"/>
    </location>
</feature>
<keyword evidence="3" id="KW-1185">Reference proteome</keyword>
<evidence type="ECO:0000259" key="1">
    <source>
        <dbReference type="PROSITE" id="PS50017"/>
    </source>
</evidence>
<dbReference type="AlphaFoldDB" id="A0A2G8KM60"/>
<dbReference type="Proteomes" id="UP000230750">
    <property type="component" value="Unassembled WGS sequence"/>
</dbReference>
<dbReference type="GO" id="GO:0007165">
    <property type="term" value="P:signal transduction"/>
    <property type="evidence" value="ECO:0007669"/>
    <property type="project" value="InterPro"/>
</dbReference>
<dbReference type="SUPFAM" id="SSF47986">
    <property type="entry name" value="DEATH domain"/>
    <property type="match status" value="1"/>
</dbReference>
<evidence type="ECO:0000313" key="2">
    <source>
        <dbReference type="EMBL" id="PIK49091.1"/>
    </source>
</evidence>
<evidence type="ECO:0000313" key="3">
    <source>
        <dbReference type="Proteomes" id="UP000230750"/>
    </source>
</evidence>
<proteinExistence type="predicted"/>
<gene>
    <name evidence="2" type="ORF">BSL78_14027</name>
</gene>
<name>A0A2G8KM60_STIJA</name>
<dbReference type="PROSITE" id="PS50017">
    <property type="entry name" value="DEATH_DOMAIN"/>
    <property type="match status" value="1"/>
</dbReference>
<dbReference type="InterPro" id="IPR011029">
    <property type="entry name" value="DEATH-like_dom_sf"/>
</dbReference>
<dbReference type="CDD" id="cd01670">
    <property type="entry name" value="Death"/>
    <property type="match status" value="1"/>
</dbReference>
<protein>
    <recommendedName>
        <fullName evidence="1">Death domain-containing protein</fullName>
    </recommendedName>
</protein>